<protein>
    <submittedName>
        <fullName evidence="4">Molecular chaperone DnaJ</fullName>
    </submittedName>
</protein>
<evidence type="ECO:0000313" key="5">
    <source>
        <dbReference type="Proteomes" id="UP000239576"/>
    </source>
</evidence>
<dbReference type="InterPro" id="IPR019734">
    <property type="entry name" value="TPR_rpt"/>
</dbReference>
<gene>
    <name evidence="4" type="ORF">C7B82_25975</name>
</gene>
<dbReference type="OrthoDB" id="9779889at2"/>
<dbReference type="PROSITE" id="PS50005">
    <property type="entry name" value="TPR"/>
    <property type="match status" value="1"/>
</dbReference>
<evidence type="ECO:0000256" key="2">
    <source>
        <dbReference type="SAM" id="MobiDB-lite"/>
    </source>
</evidence>
<dbReference type="PANTHER" id="PTHR24074">
    <property type="entry name" value="CO-CHAPERONE PROTEIN DJLA"/>
    <property type="match status" value="1"/>
</dbReference>
<evidence type="ECO:0000259" key="3">
    <source>
        <dbReference type="PROSITE" id="PS50076"/>
    </source>
</evidence>
<feature type="compositionally biased region" description="Polar residues" evidence="2">
    <location>
        <begin position="75"/>
        <end position="84"/>
    </location>
</feature>
<name>A0A2T1DWH3_9CYAN</name>
<dbReference type="EMBL" id="PVWK01000140">
    <property type="protein sequence ID" value="PSB24848.1"/>
    <property type="molecule type" value="Genomic_DNA"/>
</dbReference>
<dbReference type="InterPro" id="IPR001623">
    <property type="entry name" value="DnaJ_domain"/>
</dbReference>
<dbReference type="SUPFAM" id="SSF46565">
    <property type="entry name" value="Chaperone J-domain"/>
    <property type="match status" value="1"/>
</dbReference>
<keyword evidence="5" id="KW-1185">Reference proteome</keyword>
<dbReference type="SUPFAM" id="SSF48452">
    <property type="entry name" value="TPR-like"/>
    <property type="match status" value="1"/>
</dbReference>
<dbReference type="InterPro" id="IPR011990">
    <property type="entry name" value="TPR-like_helical_dom_sf"/>
</dbReference>
<dbReference type="PROSITE" id="PS50076">
    <property type="entry name" value="DNAJ_2"/>
    <property type="match status" value="1"/>
</dbReference>
<proteinExistence type="predicted"/>
<evidence type="ECO:0000313" key="4">
    <source>
        <dbReference type="EMBL" id="PSB24848.1"/>
    </source>
</evidence>
<dbReference type="PRINTS" id="PR00625">
    <property type="entry name" value="JDOMAIN"/>
</dbReference>
<feature type="domain" description="J" evidence="3">
    <location>
        <begin position="5"/>
        <end position="62"/>
    </location>
</feature>
<feature type="repeat" description="TPR" evidence="1">
    <location>
        <begin position="147"/>
        <end position="180"/>
    </location>
</feature>
<evidence type="ECO:0000256" key="1">
    <source>
        <dbReference type="PROSITE-ProRule" id="PRU00339"/>
    </source>
</evidence>
<dbReference type="Proteomes" id="UP000239576">
    <property type="component" value="Unassembled WGS sequence"/>
</dbReference>
<dbReference type="Gene3D" id="1.10.287.110">
    <property type="entry name" value="DnaJ domain"/>
    <property type="match status" value="1"/>
</dbReference>
<accession>A0A2T1DWH3</accession>
<organism evidence="4 5">
    <name type="scientific">Stenomitos frigidus ULC18</name>
    <dbReference type="NCBI Taxonomy" id="2107698"/>
    <lineage>
        <taxon>Bacteria</taxon>
        <taxon>Bacillati</taxon>
        <taxon>Cyanobacteriota</taxon>
        <taxon>Cyanophyceae</taxon>
        <taxon>Leptolyngbyales</taxon>
        <taxon>Leptolyngbyaceae</taxon>
        <taxon>Stenomitos</taxon>
    </lineage>
</organism>
<dbReference type="RefSeq" id="WP_106259661.1">
    <property type="nucleotide sequence ID" value="NZ_CAWNSW010000111.1"/>
</dbReference>
<comment type="caution">
    <text evidence="4">The sequence shown here is derived from an EMBL/GenBank/DDBJ whole genome shotgun (WGS) entry which is preliminary data.</text>
</comment>
<dbReference type="AlphaFoldDB" id="A0A2T1DWH3"/>
<dbReference type="Pfam" id="PF00226">
    <property type="entry name" value="DnaJ"/>
    <property type="match status" value="1"/>
</dbReference>
<dbReference type="InterPro" id="IPR036869">
    <property type="entry name" value="J_dom_sf"/>
</dbReference>
<feature type="region of interest" description="Disordered" evidence="2">
    <location>
        <begin position="63"/>
        <end position="91"/>
    </location>
</feature>
<dbReference type="Gene3D" id="1.25.40.10">
    <property type="entry name" value="Tetratricopeptide repeat domain"/>
    <property type="match status" value="1"/>
</dbReference>
<reference evidence="4 5" key="2">
    <citation type="submission" date="2018-03" db="EMBL/GenBank/DDBJ databases">
        <title>The ancient ancestry and fast evolution of plastids.</title>
        <authorList>
            <person name="Moore K.R."/>
            <person name="Magnabosco C."/>
            <person name="Momper L."/>
            <person name="Gold D.A."/>
            <person name="Bosak T."/>
            <person name="Fournier G.P."/>
        </authorList>
    </citation>
    <scope>NUCLEOTIDE SEQUENCE [LARGE SCALE GENOMIC DNA]</scope>
    <source>
        <strain evidence="4 5">ULC18</strain>
    </source>
</reference>
<sequence length="198" mass="23265">MNLAECYRILGLESGASFDAIKASYRRLARRYHPDVNPGNQHAKDKFIELTEAYRFLLSTILSPEPEPPKATGRQPPSTTTGGTRITRKQPPLQYTNLSPLEQQLKTNSYQQLQQMLKEQRFPRAIALIEGLARRIPQDPEVKQWQAIAYQRWGRQLIQERQLDKARIYLKKALRTDPHNRSLWAEVERDFRYMERLF</sequence>
<reference evidence="5" key="1">
    <citation type="submission" date="2018-02" db="EMBL/GenBank/DDBJ databases">
        <authorList>
            <person name="Moore K."/>
            <person name="Momper L."/>
        </authorList>
    </citation>
    <scope>NUCLEOTIDE SEQUENCE [LARGE SCALE GENOMIC DNA]</scope>
    <source>
        <strain evidence="5">ULC18</strain>
    </source>
</reference>
<dbReference type="CDD" id="cd06257">
    <property type="entry name" value="DnaJ"/>
    <property type="match status" value="1"/>
</dbReference>
<keyword evidence="1" id="KW-0802">TPR repeat</keyword>
<dbReference type="InterPro" id="IPR050817">
    <property type="entry name" value="DjlA_DnaK_co-chaperone"/>
</dbReference>
<dbReference type="SMART" id="SM00271">
    <property type="entry name" value="DnaJ"/>
    <property type="match status" value="1"/>
</dbReference>